<dbReference type="SUPFAM" id="SSF47384">
    <property type="entry name" value="Homodimeric domain of signal transducing histidine kinase"/>
    <property type="match status" value="1"/>
</dbReference>
<dbReference type="InterPro" id="IPR004358">
    <property type="entry name" value="Sig_transdc_His_kin-like_C"/>
</dbReference>
<sequence length="544" mass="58204">MPLSSSVSRFVLAAPPQPHALRTRLLWLTVFRTVAVSLSLVAVAARLFLQPLEEPSGVDMLTFAVIGLVYLFTLVYGLMLRGGWADRIAAVVQVVGDLLIASVLVFLTGVGDSPFTFLYLLAVIGASIVLDGRGALVAAGGSALAYSLLLVAVKLQWLESPLGVGNLSQQRLVFLIGSNLLALVLIAVLAGYLTRQLSATGGRLSAREADLKKLDTLQRQILACMPSGLITCDAAGLVTFVNRAASVILGLEAPSPPTGTHVESLLPGALGLDAHQRRRELSVQTRAGARTLGLTVTGLEGTGGGGTLIVFQDLTELRRTEEDLRRADRLASLGTLAAQLAHEIRNPLAAMRGSAQLLVQAPDADPTSVRLVDILLRESDRLSKLVEDFLRFARPPPPLKRELELEVLVGETVDMLRVDPLASQVRVERALAPMRMLVDADQIRQVLINLLRNAFQAVGPGGSVRVTLREADGQCWLRIWDSAGSIPAAHLSRIFEPFFSTREGGTGLGLSTAHSLVRAHGGTLRVSSSPREGTEFLIQLPMRG</sequence>
<dbReference type="Gene3D" id="3.30.565.10">
    <property type="entry name" value="Histidine kinase-like ATPase, C-terminal domain"/>
    <property type="match status" value="1"/>
</dbReference>
<evidence type="ECO:0000256" key="6">
    <source>
        <dbReference type="ARBA" id="ARBA00022777"/>
    </source>
</evidence>
<keyword evidence="6 11" id="KW-0418">Kinase</keyword>
<reference evidence="11 12" key="1">
    <citation type="submission" date="2017-06" db="EMBL/GenBank/DDBJ databases">
        <authorList>
            <person name="Kim H.J."/>
            <person name="Triplett B.A."/>
        </authorList>
    </citation>
    <scope>NUCLEOTIDE SEQUENCE [LARGE SCALE GENOMIC DNA]</scope>
    <source>
        <strain evidence="11 12">DSM 14713</strain>
    </source>
</reference>
<proteinExistence type="predicted"/>
<feature type="transmembrane region" description="Helical" evidence="9">
    <location>
        <begin position="113"/>
        <end position="130"/>
    </location>
</feature>
<dbReference type="GO" id="GO:0000155">
    <property type="term" value="F:phosphorelay sensor kinase activity"/>
    <property type="evidence" value="ECO:0007669"/>
    <property type="project" value="InterPro"/>
</dbReference>
<feature type="transmembrane region" description="Helical" evidence="9">
    <location>
        <begin position="60"/>
        <end position="79"/>
    </location>
</feature>
<dbReference type="InterPro" id="IPR036097">
    <property type="entry name" value="HisK_dim/P_sf"/>
</dbReference>
<dbReference type="PRINTS" id="PR00344">
    <property type="entry name" value="BCTRLSENSOR"/>
</dbReference>
<keyword evidence="9" id="KW-0812">Transmembrane</keyword>
<evidence type="ECO:0000256" key="7">
    <source>
        <dbReference type="ARBA" id="ARBA00022840"/>
    </source>
</evidence>
<keyword evidence="4" id="KW-0808">Transferase</keyword>
<evidence type="ECO:0000313" key="11">
    <source>
        <dbReference type="EMBL" id="ATB27995.1"/>
    </source>
</evidence>
<dbReference type="Pfam" id="PF00512">
    <property type="entry name" value="HisKA"/>
    <property type="match status" value="1"/>
</dbReference>
<feature type="transmembrane region" description="Helical" evidence="9">
    <location>
        <begin position="88"/>
        <end position="107"/>
    </location>
</feature>
<dbReference type="SUPFAM" id="SSF55874">
    <property type="entry name" value="ATPase domain of HSP90 chaperone/DNA topoisomerase II/histidine kinase"/>
    <property type="match status" value="1"/>
</dbReference>
<dbReference type="CDD" id="cd00075">
    <property type="entry name" value="HATPase"/>
    <property type="match status" value="1"/>
</dbReference>
<dbReference type="EMBL" id="CP022163">
    <property type="protein sequence ID" value="ATB27995.1"/>
    <property type="molecule type" value="Genomic_DNA"/>
</dbReference>
<evidence type="ECO:0000256" key="5">
    <source>
        <dbReference type="ARBA" id="ARBA00022741"/>
    </source>
</evidence>
<keyword evidence="3" id="KW-0597">Phosphoprotein</keyword>
<dbReference type="InterPro" id="IPR003661">
    <property type="entry name" value="HisK_dim/P_dom"/>
</dbReference>
<accession>A0A250I8B0</accession>
<dbReference type="SMART" id="SM00387">
    <property type="entry name" value="HATPase_c"/>
    <property type="match status" value="1"/>
</dbReference>
<feature type="transmembrane region" description="Helical" evidence="9">
    <location>
        <begin position="173"/>
        <end position="193"/>
    </location>
</feature>
<protein>
    <recommendedName>
        <fullName evidence="2">histidine kinase</fullName>
        <ecNumber evidence="2">2.7.13.3</ecNumber>
    </recommendedName>
</protein>
<keyword evidence="7" id="KW-0067">ATP-binding</keyword>
<dbReference type="Gene3D" id="3.30.450.20">
    <property type="entry name" value="PAS domain"/>
    <property type="match status" value="1"/>
</dbReference>
<keyword evidence="9" id="KW-0472">Membrane</keyword>
<comment type="catalytic activity">
    <reaction evidence="1">
        <text>ATP + protein L-histidine = ADP + protein N-phospho-L-histidine.</text>
        <dbReference type="EC" id="2.7.13.3"/>
    </reaction>
</comment>
<dbReference type="SMART" id="SM00388">
    <property type="entry name" value="HisKA"/>
    <property type="match status" value="1"/>
</dbReference>
<dbReference type="InterPro" id="IPR000014">
    <property type="entry name" value="PAS"/>
</dbReference>
<feature type="transmembrane region" description="Helical" evidence="9">
    <location>
        <begin position="25"/>
        <end position="48"/>
    </location>
</feature>
<dbReference type="EC" id="2.7.13.3" evidence="2"/>
<dbReference type="Pfam" id="PF25323">
    <property type="entry name" value="6TM_PilS"/>
    <property type="match status" value="1"/>
</dbReference>
<evidence type="ECO:0000256" key="4">
    <source>
        <dbReference type="ARBA" id="ARBA00022679"/>
    </source>
</evidence>
<dbReference type="PANTHER" id="PTHR43065:SF10">
    <property type="entry name" value="PEROXIDE STRESS-ACTIVATED HISTIDINE KINASE MAK3"/>
    <property type="match status" value="1"/>
</dbReference>
<evidence type="ECO:0000256" key="1">
    <source>
        <dbReference type="ARBA" id="ARBA00000085"/>
    </source>
</evidence>
<dbReference type="Pfam" id="PF02518">
    <property type="entry name" value="HATPase_c"/>
    <property type="match status" value="1"/>
</dbReference>
<keyword evidence="12" id="KW-1185">Reference proteome</keyword>
<dbReference type="SUPFAM" id="SSF55785">
    <property type="entry name" value="PYP-like sensor domain (PAS domain)"/>
    <property type="match status" value="1"/>
</dbReference>
<keyword evidence="5" id="KW-0547">Nucleotide-binding</keyword>
<dbReference type="Pfam" id="PF13188">
    <property type="entry name" value="PAS_8"/>
    <property type="match status" value="1"/>
</dbReference>
<dbReference type="SMART" id="SM00091">
    <property type="entry name" value="PAS"/>
    <property type="match status" value="1"/>
</dbReference>
<dbReference type="InterPro" id="IPR003594">
    <property type="entry name" value="HATPase_dom"/>
</dbReference>
<evidence type="ECO:0000313" key="12">
    <source>
        <dbReference type="Proteomes" id="UP000217289"/>
    </source>
</evidence>
<evidence type="ECO:0000256" key="9">
    <source>
        <dbReference type="SAM" id="Phobius"/>
    </source>
</evidence>
<evidence type="ECO:0000256" key="3">
    <source>
        <dbReference type="ARBA" id="ARBA00022553"/>
    </source>
</evidence>
<organism evidence="11 12">
    <name type="scientific">Melittangium boletus DSM 14713</name>
    <dbReference type="NCBI Taxonomy" id="1294270"/>
    <lineage>
        <taxon>Bacteria</taxon>
        <taxon>Pseudomonadati</taxon>
        <taxon>Myxococcota</taxon>
        <taxon>Myxococcia</taxon>
        <taxon>Myxococcales</taxon>
        <taxon>Cystobacterineae</taxon>
        <taxon>Archangiaceae</taxon>
        <taxon>Melittangium</taxon>
    </lineage>
</organism>
<dbReference type="Proteomes" id="UP000217289">
    <property type="component" value="Chromosome"/>
</dbReference>
<dbReference type="CDD" id="cd00082">
    <property type="entry name" value="HisKA"/>
    <property type="match status" value="1"/>
</dbReference>
<dbReference type="InterPro" id="IPR036890">
    <property type="entry name" value="HATPase_C_sf"/>
</dbReference>
<dbReference type="KEGG" id="mbd:MEBOL_001440"/>
<evidence type="ECO:0000256" key="8">
    <source>
        <dbReference type="ARBA" id="ARBA00023012"/>
    </source>
</evidence>
<feature type="domain" description="Histidine kinase" evidence="10">
    <location>
        <begin position="339"/>
        <end position="544"/>
    </location>
</feature>
<dbReference type="Gene3D" id="1.10.287.130">
    <property type="match status" value="1"/>
</dbReference>
<evidence type="ECO:0000259" key="10">
    <source>
        <dbReference type="PROSITE" id="PS50109"/>
    </source>
</evidence>
<name>A0A250I8B0_9BACT</name>
<keyword evidence="8" id="KW-0902">Two-component regulatory system</keyword>
<dbReference type="PROSITE" id="PS50109">
    <property type="entry name" value="HIS_KIN"/>
    <property type="match status" value="1"/>
</dbReference>
<keyword evidence="9" id="KW-1133">Transmembrane helix</keyword>
<gene>
    <name evidence="11" type="ORF">MEBOL_001440</name>
</gene>
<dbReference type="GO" id="GO:0005524">
    <property type="term" value="F:ATP binding"/>
    <property type="evidence" value="ECO:0007669"/>
    <property type="project" value="UniProtKB-KW"/>
</dbReference>
<dbReference type="PANTHER" id="PTHR43065">
    <property type="entry name" value="SENSOR HISTIDINE KINASE"/>
    <property type="match status" value="1"/>
</dbReference>
<dbReference type="AlphaFoldDB" id="A0A250I8B0"/>
<evidence type="ECO:0000256" key="2">
    <source>
        <dbReference type="ARBA" id="ARBA00012438"/>
    </source>
</evidence>
<dbReference type="InterPro" id="IPR035965">
    <property type="entry name" value="PAS-like_dom_sf"/>
</dbReference>
<dbReference type="InterPro" id="IPR005467">
    <property type="entry name" value="His_kinase_dom"/>
</dbReference>